<dbReference type="Proteomes" id="UP000779070">
    <property type="component" value="Unassembled WGS sequence"/>
</dbReference>
<protein>
    <submittedName>
        <fullName evidence="4">ABC transporter substrate-binding protein</fullName>
    </submittedName>
</protein>
<evidence type="ECO:0000256" key="1">
    <source>
        <dbReference type="ARBA" id="ARBA00010062"/>
    </source>
</evidence>
<comment type="caution">
    <text evidence="4">The sequence shown here is derived from an EMBL/GenBank/DDBJ whole genome shotgun (WGS) entry which is preliminary data.</text>
</comment>
<dbReference type="EMBL" id="JAFHLB010000018">
    <property type="protein sequence ID" value="MBN3578852.1"/>
    <property type="molecule type" value="Genomic_DNA"/>
</dbReference>
<comment type="similarity">
    <text evidence="1">Belongs to the leucine-binding protein family.</text>
</comment>
<proteinExistence type="inferred from homology"/>
<evidence type="ECO:0000313" key="4">
    <source>
        <dbReference type="EMBL" id="MBN3578852.1"/>
    </source>
</evidence>
<dbReference type="InterPro" id="IPR028081">
    <property type="entry name" value="Leu-bd"/>
</dbReference>
<keyword evidence="2" id="KW-0732">Signal</keyword>
<feature type="domain" description="Leucine-binding protein" evidence="3">
    <location>
        <begin position="62"/>
        <end position="368"/>
    </location>
</feature>
<evidence type="ECO:0000313" key="5">
    <source>
        <dbReference type="Proteomes" id="UP000779070"/>
    </source>
</evidence>
<dbReference type="Gene3D" id="3.40.50.2300">
    <property type="match status" value="2"/>
</dbReference>
<dbReference type="PANTHER" id="PTHR30483">
    <property type="entry name" value="LEUCINE-SPECIFIC-BINDING PROTEIN"/>
    <property type="match status" value="1"/>
</dbReference>
<name>A0ABS3A2X0_9VIBR</name>
<accession>A0ABS3A2X0</accession>
<dbReference type="RefSeq" id="WP_206370891.1">
    <property type="nucleotide sequence ID" value="NZ_CAWPTM010000083.1"/>
</dbReference>
<sequence length="379" mass="41828">MVNHNLISQAFALALLLFTIGMLSSDRVQASETLKVGIMVGKLTNTTSTSNKEKLCVLNALTDEVSASRRNVEFTFVSNDRTAHGSALAAHSLVDQGVDIALLPLVSHEAEIAARILNQHDIAFVTSATAKSVIEDPSMGLSIMPSNKHQIKLLSDYYLSHYPTKTAHVLIDNSRQYSKQSALAFIKQLTAHSEPIKFKKYDYSMSNADDIVGALPNNAVVFAPLYNPNIAVLYNAMKDSGKSFTILGTDSVGARKEFFQTIGTTSPNINLYFVKNWDGIPKSDNRSALNSISNTFCSQNQATFLTTYTYDLFNFLIAGYDSKPQPSPQDLIESLKQLKFETVMDGEPLTFDAAGYSKKPLYLFSVQDNRVRYLSKLTD</sequence>
<dbReference type="InterPro" id="IPR051010">
    <property type="entry name" value="BCAA_transport"/>
</dbReference>
<gene>
    <name evidence="4" type="ORF">JYA62_14375</name>
</gene>
<organism evidence="4 5">
    <name type="scientific">Vibrio neptunius</name>
    <dbReference type="NCBI Taxonomy" id="170651"/>
    <lineage>
        <taxon>Bacteria</taxon>
        <taxon>Pseudomonadati</taxon>
        <taxon>Pseudomonadota</taxon>
        <taxon>Gammaproteobacteria</taxon>
        <taxon>Vibrionales</taxon>
        <taxon>Vibrionaceae</taxon>
        <taxon>Vibrio</taxon>
    </lineage>
</organism>
<reference evidence="4 5" key="1">
    <citation type="submission" date="2021-02" db="EMBL/GenBank/DDBJ databases">
        <title>Draft Genome Sequences of 5 Vibrio neptunius Strains Isolated From of Bivalve Hatcheries.</title>
        <authorList>
            <person name="Galvis F."/>
            <person name="Barja J.L."/>
            <person name="Lemos M.L."/>
            <person name="Balado M."/>
        </authorList>
    </citation>
    <scope>NUCLEOTIDE SEQUENCE [LARGE SCALE GENOMIC DNA]</scope>
    <source>
        <strain evidence="4 5">PP-145.98</strain>
    </source>
</reference>
<evidence type="ECO:0000256" key="2">
    <source>
        <dbReference type="ARBA" id="ARBA00022729"/>
    </source>
</evidence>
<keyword evidence="5" id="KW-1185">Reference proteome</keyword>
<dbReference type="SUPFAM" id="SSF53822">
    <property type="entry name" value="Periplasmic binding protein-like I"/>
    <property type="match status" value="1"/>
</dbReference>
<dbReference type="InterPro" id="IPR028082">
    <property type="entry name" value="Peripla_BP_I"/>
</dbReference>
<dbReference type="Pfam" id="PF13458">
    <property type="entry name" value="Peripla_BP_6"/>
    <property type="match status" value="1"/>
</dbReference>
<evidence type="ECO:0000259" key="3">
    <source>
        <dbReference type="Pfam" id="PF13458"/>
    </source>
</evidence>
<dbReference type="PANTHER" id="PTHR30483:SF6">
    <property type="entry name" value="PERIPLASMIC BINDING PROTEIN OF ABC TRANSPORTER FOR NATURAL AMINO ACIDS"/>
    <property type="match status" value="1"/>
</dbReference>